<sequence>MADSNDNLRTIAVNSETAELASKRNDQGKMGDSYYEDQHSGHNHSANEIQSAKTPTGLFSEHGHSLTQIRPMAKHSGSSVAAFFTGLHTTIIGISSLGASVTFSYVLSNNTQDVPAQSPRFSKEQVQQFLAISWLLFLLGLAFASLGSTLLTFFKSHWIADWDGLNGKNSQWQVQMYAVLASGVMGSLIIGAFIVLGLVVVAYSPIVGWIAVGFTAAFGLFILLAIINQAPWPWRDNTPSHTHRHRTV</sequence>
<gene>
    <name evidence="3" type="ORF">LTR84_003128</name>
</gene>
<keyword evidence="2" id="KW-1133">Transmembrane helix</keyword>
<accession>A0AAV9N7Y4</accession>
<feature type="transmembrane region" description="Helical" evidence="2">
    <location>
        <begin position="206"/>
        <end position="227"/>
    </location>
</feature>
<name>A0AAV9N7Y4_9EURO</name>
<comment type="caution">
    <text evidence="3">The sequence shown here is derived from an EMBL/GenBank/DDBJ whole genome shotgun (WGS) entry which is preliminary data.</text>
</comment>
<feature type="compositionally biased region" description="Polar residues" evidence="1">
    <location>
        <begin position="1"/>
        <end position="17"/>
    </location>
</feature>
<proteinExistence type="predicted"/>
<dbReference type="RefSeq" id="XP_064705703.1">
    <property type="nucleotide sequence ID" value="XM_064846723.1"/>
</dbReference>
<feature type="transmembrane region" description="Helical" evidence="2">
    <location>
        <begin position="80"/>
        <end position="108"/>
    </location>
</feature>
<keyword evidence="2" id="KW-0812">Transmembrane</keyword>
<dbReference type="EMBL" id="JAVRRD010000015">
    <property type="protein sequence ID" value="KAK5051476.1"/>
    <property type="molecule type" value="Genomic_DNA"/>
</dbReference>
<reference evidence="3 4" key="1">
    <citation type="submission" date="2023-08" db="EMBL/GenBank/DDBJ databases">
        <title>Black Yeasts Isolated from many extreme environments.</title>
        <authorList>
            <person name="Coleine C."/>
            <person name="Stajich J.E."/>
            <person name="Selbmann L."/>
        </authorList>
    </citation>
    <scope>NUCLEOTIDE SEQUENCE [LARGE SCALE GENOMIC DNA]</scope>
    <source>
        <strain evidence="3 4">CCFEE 5792</strain>
    </source>
</reference>
<feature type="transmembrane region" description="Helical" evidence="2">
    <location>
        <begin position="128"/>
        <end position="154"/>
    </location>
</feature>
<dbReference type="GeneID" id="89971322"/>
<feature type="region of interest" description="Disordered" evidence="1">
    <location>
        <begin position="1"/>
        <end position="49"/>
    </location>
</feature>
<evidence type="ECO:0000313" key="4">
    <source>
        <dbReference type="Proteomes" id="UP001358417"/>
    </source>
</evidence>
<evidence type="ECO:0000256" key="2">
    <source>
        <dbReference type="SAM" id="Phobius"/>
    </source>
</evidence>
<protein>
    <submittedName>
        <fullName evidence="3">Uncharacterized protein</fullName>
    </submittedName>
</protein>
<evidence type="ECO:0000256" key="1">
    <source>
        <dbReference type="SAM" id="MobiDB-lite"/>
    </source>
</evidence>
<evidence type="ECO:0000313" key="3">
    <source>
        <dbReference type="EMBL" id="KAK5051476.1"/>
    </source>
</evidence>
<feature type="transmembrane region" description="Helical" evidence="2">
    <location>
        <begin position="174"/>
        <end position="200"/>
    </location>
</feature>
<keyword evidence="4" id="KW-1185">Reference proteome</keyword>
<dbReference type="Proteomes" id="UP001358417">
    <property type="component" value="Unassembled WGS sequence"/>
</dbReference>
<organism evidence="3 4">
    <name type="scientific">Exophiala bonariae</name>
    <dbReference type="NCBI Taxonomy" id="1690606"/>
    <lineage>
        <taxon>Eukaryota</taxon>
        <taxon>Fungi</taxon>
        <taxon>Dikarya</taxon>
        <taxon>Ascomycota</taxon>
        <taxon>Pezizomycotina</taxon>
        <taxon>Eurotiomycetes</taxon>
        <taxon>Chaetothyriomycetidae</taxon>
        <taxon>Chaetothyriales</taxon>
        <taxon>Herpotrichiellaceae</taxon>
        <taxon>Exophiala</taxon>
    </lineage>
</organism>
<keyword evidence="2" id="KW-0472">Membrane</keyword>
<dbReference type="AlphaFoldDB" id="A0AAV9N7Y4"/>